<dbReference type="InterPro" id="IPR032524">
    <property type="entry name" value="ABC_tran_C"/>
</dbReference>
<comment type="caution">
    <text evidence="6">The sequence shown here is derived from an EMBL/GenBank/DDBJ whole genome shotgun (WGS) entry which is preliminary data.</text>
</comment>
<dbReference type="Pfam" id="PF00005">
    <property type="entry name" value="ABC_tran"/>
    <property type="match status" value="2"/>
</dbReference>
<keyword evidence="3" id="KW-0175">Coiled coil</keyword>
<reference evidence="6" key="2">
    <citation type="journal article" date="2021" name="PeerJ">
        <title>Extensive microbial diversity within the chicken gut microbiome revealed by metagenomics and culture.</title>
        <authorList>
            <person name="Gilroy R."/>
            <person name="Ravi A."/>
            <person name="Getino M."/>
            <person name="Pursley I."/>
            <person name="Horton D.L."/>
            <person name="Alikhan N.F."/>
            <person name="Baker D."/>
            <person name="Gharbi K."/>
            <person name="Hall N."/>
            <person name="Watson M."/>
            <person name="Adriaenssens E.M."/>
            <person name="Foster-Nyarko E."/>
            <person name="Jarju S."/>
            <person name="Secka A."/>
            <person name="Antonio M."/>
            <person name="Oren A."/>
            <person name="Chaudhuri R.R."/>
            <person name="La Ragione R."/>
            <person name="Hildebrand F."/>
            <person name="Pallen M.J."/>
        </authorList>
    </citation>
    <scope>NUCLEOTIDE SEQUENCE</scope>
    <source>
        <strain evidence="6">F1-3629</strain>
    </source>
</reference>
<dbReference type="GO" id="GO:0003677">
    <property type="term" value="F:DNA binding"/>
    <property type="evidence" value="ECO:0007669"/>
    <property type="project" value="InterPro"/>
</dbReference>
<organism evidence="6 7">
    <name type="scientific">Candidatus Cryptobacteroides gallistercoris</name>
    <dbReference type="NCBI Taxonomy" id="2840765"/>
    <lineage>
        <taxon>Bacteria</taxon>
        <taxon>Pseudomonadati</taxon>
        <taxon>Bacteroidota</taxon>
        <taxon>Bacteroidia</taxon>
        <taxon>Bacteroidales</taxon>
        <taxon>Candidatus Cryptobacteroides</taxon>
    </lineage>
</organism>
<dbReference type="Gene3D" id="3.40.50.300">
    <property type="entry name" value="P-loop containing nucleotide triphosphate hydrolases"/>
    <property type="match status" value="2"/>
</dbReference>
<accession>A0A940DQK0</accession>
<evidence type="ECO:0000256" key="4">
    <source>
        <dbReference type="SAM" id="MobiDB-lite"/>
    </source>
</evidence>
<feature type="domain" description="ABC transporter" evidence="5">
    <location>
        <begin position="294"/>
        <end position="514"/>
    </location>
</feature>
<dbReference type="PANTHER" id="PTHR42855">
    <property type="entry name" value="ABC TRANSPORTER ATP-BINDING SUBUNIT"/>
    <property type="match status" value="1"/>
</dbReference>
<dbReference type="Pfam" id="PF12848">
    <property type="entry name" value="ABC_tran_Xtn"/>
    <property type="match status" value="1"/>
</dbReference>
<dbReference type="SMART" id="SM00382">
    <property type="entry name" value="AAA"/>
    <property type="match status" value="2"/>
</dbReference>
<dbReference type="GO" id="GO:0016887">
    <property type="term" value="F:ATP hydrolysis activity"/>
    <property type="evidence" value="ECO:0007669"/>
    <property type="project" value="InterPro"/>
</dbReference>
<dbReference type="Pfam" id="PF16326">
    <property type="entry name" value="ABC_tran_CTD"/>
    <property type="match status" value="1"/>
</dbReference>
<dbReference type="InterPro" id="IPR017871">
    <property type="entry name" value="ABC_transporter-like_CS"/>
</dbReference>
<dbReference type="EMBL" id="JADIMJ010000060">
    <property type="protein sequence ID" value="MBO8453842.1"/>
    <property type="molecule type" value="Genomic_DNA"/>
</dbReference>
<evidence type="ECO:0000259" key="5">
    <source>
        <dbReference type="PROSITE" id="PS50893"/>
    </source>
</evidence>
<gene>
    <name evidence="6" type="ORF">IAC07_03845</name>
</gene>
<dbReference type="Gene3D" id="1.10.287.380">
    <property type="entry name" value="Valyl-tRNA synthetase, C-terminal domain"/>
    <property type="match status" value="1"/>
</dbReference>
<dbReference type="InterPro" id="IPR032781">
    <property type="entry name" value="ABC_tran_Xtn"/>
</dbReference>
<feature type="compositionally biased region" description="Basic and acidic residues" evidence="4">
    <location>
        <begin position="517"/>
        <end position="540"/>
    </location>
</feature>
<feature type="domain" description="ABC transporter" evidence="5">
    <location>
        <begin position="5"/>
        <end position="227"/>
    </location>
</feature>
<keyword evidence="2 6" id="KW-0067">ATP-binding</keyword>
<dbReference type="InterPro" id="IPR037118">
    <property type="entry name" value="Val-tRNA_synth_C_sf"/>
</dbReference>
<dbReference type="PROSITE" id="PS50893">
    <property type="entry name" value="ABC_TRANSPORTER_2"/>
    <property type="match status" value="2"/>
</dbReference>
<feature type="region of interest" description="Disordered" evidence="4">
    <location>
        <begin position="517"/>
        <end position="557"/>
    </location>
</feature>
<dbReference type="InterPro" id="IPR027417">
    <property type="entry name" value="P-loop_NTPase"/>
</dbReference>
<evidence type="ECO:0000313" key="7">
    <source>
        <dbReference type="Proteomes" id="UP000771749"/>
    </source>
</evidence>
<dbReference type="InterPro" id="IPR003593">
    <property type="entry name" value="AAA+_ATPase"/>
</dbReference>
<evidence type="ECO:0000256" key="2">
    <source>
        <dbReference type="ARBA" id="ARBA00022840"/>
    </source>
</evidence>
<keyword evidence="1" id="KW-0547">Nucleotide-binding</keyword>
<dbReference type="InterPro" id="IPR051309">
    <property type="entry name" value="ABCF_ATPase"/>
</dbReference>
<dbReference type="GO" id="GO:0005524">
    <property type="term" value="F:ATP binding"/>
    <property type="evidence" value="ECO:0007669"/>
    <property type="project" value="UniProtKB-KW"/>
</dbReference>
<dbReference type="SUPFAM" id="SSF52540">
    <property type="entry name" value="P-loop containing nucleoside triphosphate hydrolases"/>
    <property type="match status" value="2"/>
</dbReference>
<evidence type="ECO:0000313" key="6">
    <source>
        <dbReference type="EMBL" id="MBO8453842.1"/>
    </source>
</evidence>
<reference evidence="6" key="1">
    <citation type="submission" date="2020-10" db="EMBL/GenBank/DDBJ databases">
        <authorList>
            <person name="Gilroy R."/>
        </authorList>
    </citation>
    <scope>NUCLEOTIDE SEQUENCE</scope>
    <source>
        <strain evidence="6">F1-3629</strain>
    </source>
</reference>
<dbReference type="AlphaFoldDB" id="A0A940DQK0"/>
<evidence type="ECO:0000256" key="1">
    <source>
        <dbReference type="ARBA" id="ARBA00022741"/>
    </source>
</evidence>
<dbReference type="PANTHER" id="PTHR42855:SF1">
    <property type="entry name" value="ABC TRANSPORTER DOMAIN-CONTAINING PROTEIN"/>
    <property type="match status" value="1"/>
</dbReference>
<evidence type="ECO:0000256" key="3">
    <source>
        <dbReference type="SAM" id="Coils"/>
    </source>
</evidence>
<name>A0A940DQK0_9BACT</name>
<dbReference type="PROSITE" id="PS00211">
    <property type="entry name" value="ABC_TRANSPORTER_1"/>
    <property type="match status" value="1"/>
</dbReference>
<protein>
    <submittedName>
        <fullName evidence="6">ABC-F family ATP-binding cassette domain-containing protein</fullName>
    </submittedName>
</protein>
<sequence length="621" mass="71516">MASYLQIENISKSYGPKVLFENIGFNINEGDKMALIAPNGTGKTSLLRILAGKDKSDSGGKILFLKDIRIAFLEQEYDYEPERGIFDQIMAHSTPFTDHLDTEHLWEYERRVKQYLTSFRLTDPGQKMKELSGGEIKRVALAEMLASEADFFIMDEPTNHLDIEAIEFLENFLSRSRCTLLMVTHDRYFLDKVCNTIMELDHGSLYIYRGDYQNYLEKRSERIANRNAETDKVRNILRRELEWMRSTPQARTGKARYRINAFHELKDRAEMRFSEQKVSMSDLHGTTRLGTKIINCKDVSFYYGDTCYLNHFTYNFQRYEKVGIVGRNGAGKSTFINLLAGNYSPDMVSSDPSAARKEGQGLLTGIIERGESLKTGYYRQGGMEFNPQDTVLDIVNDTRLLGRFLFPHDMLNNRIEKLSGGEKRRLYLLTVLMQQPNLLILDEPTNDLDIVTLNILEEYLREFQGTLIIISHDRHFLDRLVDHLFVFCGDGIVKDFTGSYSEYREFIRDYEAGQKSRARAEEKAARTSGDREQRKDRRAGEGTSAGKEGNSAKKKLSYKEQRELEQLEKELQSLNEEKASLEEQIGGGSLGFEDLRKASERISAVMAMIDEKENRWLELSC</sequence>
<feature type="coiled-coil region" evidence="3">
    <location>
        <begin position="557"/>
        <end position="615"/>
    </location>
</feature>
<dbReference type="Proteomes" id="UP000771749">
    <property type="component" value="Unassembled WGS sequence"/>
</dbReference>
<proteinExistence type="predicted"/>
<dbReference type="InterPro" id="IPR003439">
    <property type="entry name" value="ABC_transporter-like_ATP-bd"/>
</dbReference>
<dbReference type="CDD" id="cd03221">
    <property type="entry name" value="ABCF_EF-3"/>
    <property type="match status" value="2"/>
</dbReference>